<dbReference type="Gene3D" id="1.20.120.720">
    <property type="entry name" value="Myosin VI head, motor domain, U50 subdomain"/>
    <property type="match status" value="1"/>
</dbReference>
<dbReference type="PANTHER" id="PTHR11108">
    <property type="entry name" value="FERROCHELATASE"/>
    <property type="match status" value="1"/>
</dbReference>
<accession>A0A9J5YR00</accession>
<evidence type="ECO:0000256" key="2">
    <source>
        <dbReference type="ARBA" id="ARBA00023175"/>
    </source>
</evidence>
<keyword evidence="5" id="KW-1185">Reference proteome</keyword>
<name>A0A9J5YR00_SOLCO</name>
<evidence type="ECO:0000313" key="4">
    <source>
        <dbReference type="EMBL" id="KAG5601532.1"/>
    </source>
</evidence>
<dbReference type="GO" id="GO:0004325">
    <property type="term" value="F:ferrochelatase activity"/>
    <property type="evidence" value="ECO:0007669"/>
    <property type="project" value="InterPro"/>
</dbReference>
<protein>
    <recommendedName>
        <fullName evidence="3">Myosin motor domain-containing protein</fullName>
    </recommendedName>
</protein>
<dbReference type="GO" id="GO:0016459">
    <property type="term" value="C:myosin complex"/>
    <property type="evidence" value="ECO:0007669"/>
    <property type="project" value="UniProtKB-KW"/>
</dbReference>
<gene>
    <name evidence="4" type="ORF">H5410_032902</name>
</gene>
<dbReference type="GO" id="GO:0005524">
    <property type="term" value="F:ATP binding"/>
    <property type="evidence" value="ECO:0007669"/>
    <property type="project" value="InterPro"/>
</dbReference>
<evidence type="ECO:0000313" key="5">
    <source>
        <dbReference type="Proteomes" id="UP000824120"/>
    </source>
</evidence>
<dbReference type="EMBL" id="JACXVP010000006">
    <property type="protein sequence ID" value="KAG5601532.1"/>
    <property type="molecule type" value="Genomic_DNA"/>
</dbReference>
<evidence type="ECO:0000256" key="1">
    <source>
        <dbReference type="ARBA" id="ARBA00023123"/>
    </source>
</evidence>
<dbReference type="Gene3D" id="1.10.10.820">
    <property type="match status" value="1"/>
</dbReference>
<evidence type="ECO:0000259" key="3">
    <source>
        <dbReference type="Pfam" id="PF00063"/>
    </source>
</evidence>
<dbReference type="Pfam" id="PF00063">
    <property type="entry name" value="Myosin_head"/>
    <property type="match status" value="1"/>
</dbReference>
<dbReference type="GO" id="GO:0003774">
    <property type="term" value="F:cytoskeletal motor activity"/>
    <property type="evidence" value="ECO:0007669"/>
    <property type="project" value="InterPro"/>
</dbReference>
<dbReference type="GO" id="GO:0006783">
    <property type="term" value="P:heme biosynthetic process"/>
    <property type="evidence" value="ECO:0007669"/>
    <property type="project" value="InterPro"/>
</dbReference>
<dbReference type="GO" id="GO:0005739">
    <property type="term" value="C:mitochondrion"/>
    <property type="evidence" value="ECO:0007669"/>
    <property type="project" value="TreeGrafter"/>
</dbReference>
<dbReference type="Gene3D" id="3.40.850.10">
    <property type="entry name" value="Kinesin motor domain"/>
    <property type="match status" value="1"/>
</dbReference>
<dbReference type="InterPro" id="IPR001015">
    <property type="entry name" value="Ferrochelatase"/>
</dbReference>
<dbReference type="InterPro" id="IPR036961">
    <property type="entry name" value="Kinesin_motor_dom_sf"/>
</dbReference>
<dbReference type="OrthoDB" id="1324188at2759"/>
<organism evidence="4 5">
    <name type="scientific">Solanum commersonii</name>
    <name type="common">Commerson's wild potato</name>
    <name type="synonym">Commerson's nightshade</name>
    <dbReference type="NCBI Taxonomy" id="4109"/>
    <lineage>
        <taxon>Eukaryota</taxon>
        <taxon>Viridiplantae</taxon>
        <taxon>Streptophyta</taxon>
        <taxon>Embryophyta</taxon>
        <taxon>Tracheophyta</taxon>
        <taxon>Spermatophyta</taxon>
        <taxon>Magnoliopsida</taxon>
        <taxon>eudicotyledons</taxon>
        <taxon>Gunneridae</taxon>
        <taxon>Pentapetalae</taxon>
        <taxon>asterids</taxon>
        <taxon>lamiids</taxon>
        <taxon>Solanales</taxon>
        <taxon>Solanaceae</taxon>
        <taxon>Solanoideae</taxon>
        <taxon>Solaneae</taxon>
        <taxon>Solanum</taxon>
    </lineage>
</organism>
<dbReference type="InterPro" id="IPR001609">
    <property type="entry name" value="Myosin_head_motor_dom-like"/>
</dbReference>
<dbReference type="AlphaFoldDB" id="A0A9J5YR00"/>
<comment type="caution">
    <text evidence="4">The sequence shown here is derived from an EMBL/GenBank/DDBJ whole genome shotgun (WGS) entry which is preliminary data.</text>
</comment>
<dbReference type="PANTHER" id="PTHR11108:SF10">
    <property type="entry name" value="RETROTRANSPOSON GAG DOMAIN-CONTAINING PROTEIN"/>
    <property type="match status" value="1"/>
</dbReference>
<dbReference type="Proteomes" id="UP000824120">
    <property type="component" value="Chromosome 6"/>
</dbReference>
<dbReference type="InterPro" id="IPR027417">
    <property type="entry name" value="P-loop_NTPase"/>
</dbReference>
<sequence>MNTKVTQVVIGLERVIGPRTSNRARLIWDSGRVVDVRMVQSKGAAASLRNTGCLFLPSILMKKLSLRFWKPTDAKCPVVDVQITRILALLQKIEDKYSFVSVQYLVEDAGISVATILNNEIASPLAEENSSRVDNVESHPELFGISIVEHSSLGDNLSTRVFTKEVQETSSASRFVADLEDIQPLKSLNKFFHSCCPKVVAEVQSETPIKRLDEESVGPERSEEMSKMYNTTATSLDHSSSKHKAFETFGDKYLPNNMPSNEMMLVVERGISTKEFSAHNILCQFSFNPNMNSSIVFVHGTVTNRCVWDPGISFNFMDPTGYTYTTNVNPSQLLGYTNKFCFIAYANFLTQVWDLGQQSVAKWDVADEMVMMESEVHDIYSELCKSCVTGDTCTLDIICLPKLFQFLQRLLAQLTRGLQGCIKSMMKLIEHLLRNFSTLEDITIFFGAQGVLASYATGPTLKFEHILVGYGADEFIILIMHDTLELACENNHRNLAMMYSEVELVKGASIADAYVVHKSVLVESKNTSILVSCGKFKTITRLMCYLSHFGGHRSVEERTVAQQIQLAELGKASGAAMRTSLLASSRALLVIILEHKHHYLFLLCETPMEVNKKCRLRDPESFFYLRQSYCYKIACITSAQNSVNIKERMTSVWLGKREQMIFFRIVASVMILGNMEFSEGNEIVSSILQVDSVWFQLRTTIAALYTHSSLGRFNIILSVTQVVIGLERAIGLRTSNRARLIWDPGRVVDVRMVPSKGAAVTDLGMMSIEENDCPLLFF</sequence>
<proteinExistence type="predicted"/>
<reference evidence="4 5" key="1">
    <citation type="submission" date="2020-09" db="EMBL/GenBank/DDBJ databases">
        <title>De no assembly of potato wild relative species, Solanum commersonii.</title>
        <authorList>
            <person name="Cho K."/>
        </authorList>
    </citation>
    <scope>NUCLEOTIDE SEQUENCE [LARGE SCALE GENOMIC DNA]</scope>
    <source>
        <strain evidence="4">LZ3.2</strain>
        <tissue evidence="4">Leaf</tissue>
    </source>
</reference>
<dbReference type="SUPFAM" id="SSF52540">
    <property type="entry name" value="P-loop containing nucleoside triphosphate hydrolases"/>
    <property type="match status" value="1"/>
</dbReference>
<feature type="domain" description="Myosin motor" evidence="3">
    <location>
        <begin position="563"/>
        <end position="687"/>
    </location>
</feature>
<keyword evidence="1" id="KW-0518">Myosin</keyword>
<keyword evidence="2" id="KW-0505">Motor protein</keyword>